<dbReference type="SUPFAM" id="SSF53223">
    <property type="entry name" value="Aminoacid dehydrogenase-like, N-terminal domain"/>
    <property type="match status" value="1"/>
</dbReference>
<dbReference type="Pfam" id="PF08501">
    <property type="entry name" value="Shikimate_dh_N"/>
    <property type="match status" value="1"/>
</dbReference>
<evidence type="ECO:0000259" key="1">
    <source>
        <dbReference type="Pfam" id="PF01488"/>
    </source>
</evidence>
<dbReference type="OrthoDB" id="204377at2759"/>
<dbReference type="InterPro" id="IPR022893">
    <property type="entry name" value="Shikimate_DH_fam"/>
</dbReference>
<feature type="domain" description="Quinate/shikimate 5-dehydrogenase/glutamyl-tRNA reductase" evidence="1">
    <location>
        <begin position="128"/>
        <end position="174"/>
    </location>
</feature>
<organism evidence="3 4">
    <name type="scientific">Cladophialophora bantiana (strain ATCC 10958 / CBS 173.52 / CDC B-1940 / NIH 8579)</name>
    <name type="common">Xylohypha bantiana</name>
    <dbReference type="NCBI Taxonomy" id="1442370"/>
    <lineage>
        <taxon>Eukaryota</taxon>
        <taxon>Fungi</taxon>
        <taxon>Dikarya</taxon>
        <taxon>Ascomycota</taxon>
        <taxon>Pezizomycotina</taxon>
        <taxon>Eurotiomycetes</taxon>
        <taxon>Chaetothyriomycetidae</taxon>
        <taxon>Chaetothyriales</taxon>
        <taxon>Herpotrichiellaceae</taxon>
        <taxon>Cladophialophora</taxon>
    </lineage>
</organism>
<dbReference type="SUPFAM" id="SSF51735">
    <property type="entry name" value="NAD(P)-binding Rossmann-fold domains"/>
    <property type="match status" value="1"/>
</dbReference>
<dbReference type="AlphaFoldDB" id="A0A0D2EHP0"/>
<evidence type="ECO:0008006" key="5">
    <source>
        <dbReference type="Google" id="ProtNLM"/>
    </source>
</evidence>
<feature type="domain" description="Shikimate dehydrogenase substrate binding N-terminal" evidence="2">
    <location>
        <begin position="14"/>
        <end position="93"/>
    </location>
</feature>
<dbReference type="PANTHER" id="PTHR21089">
    <property type="entry name" value="SHIKIMATE DEHYDROGENASE"/>
    <property type="match status" value="1"/>
</dbReference>
<evidence type="ECO:0000313" key="4">
    <source>
        <dbReference type="Proteomes" id="UP000053789"/>
    </source>
</evidence>
<dbReference type="HOGENOM" id="CLU_044063_1_0_1"/>
<name>A0A0D2EHP0_CLAB1</name>
<dbReference type="Pfam" id="PF01488">
    <property type="entry name" value="Shikimate_DH"/>
    <property type="match status" value="1"/>
</dbReference>
<proteinExistence type="predicted"/>
<dbReference type="GO" id="GO:0019632">
    <property type="term" value="P:shikimate metabolic process"/>
    <property type="evidence" value="ECO:0007669"/>
    <property type="project" value="TreeGrafter"/>
</dbReference>
<evidence type="ECO:0000259" key="2">
    <source>
        <dbReference type="Pfam" id="PF08501"/>
    </source>
</evidence>
<dbReference type="InterPro" id="IPR036291">
    <property type="entry name" value="NAD(P)-bd_dom_sf"/>
</dbReference>
<dbReference type="PANTHER" id="PTHR21089:SF26">
    <property type="entry name" value="AROM POLYPEPTIDE, PUTATIVE-RELATED"/>
    <property type="match status" value="1"/>
</dbReference>
<dbReference type="UniPathway" id="UPA00053">
    <property type="reaction ID" value="UER00087"/>
</dbReference>
<dbReference type="InterPro" id="IPR006151">
    <property type="entry name" value="Shikm_DH/Glu-tRNA_Rdtase"/>
</dbReference>
<dbReference type="CDD" id="cd01065">
    <property type="entry name" value="NAD_bind_Shikimate_DH"/>
    <property type="match status" value="1"/>
</dbReference>
<dbReference type="Gene3D" id="3.40.50.720">
    <property type="entry name" value="NAD(P)-binding Rossmann-like Domain"/>
    <property type="match status" value="1"/>
</dbReference>
<dbReference type="GO" id="GO:0004764">
    <property type="term" value="F:shikimate 3-dehydrogenase (NADP+) activity"/>
    <property type="evidence" value="ECO:0007669"/>
    <property type="project" value="InterPro"/>
</dbReference>
<dbReference type="RefSeq" id="XP_016616230.1">
    <property type="nucleotide sequence ID" value="XM_016767438.1"/>
</dbReference>
<dbReference type="EMBL" id="KN846995">
    <property type="protein sequence ID" value="KIW89561.1"/>
    <property type="molecule type" value="Genomic_DNA"/>
</dbReference>
<dbReference type="GeneID" id="27702645"/>
<keyword evidence="4" id="KW-1185">Reference proteome</keyword>
<dbReference type="GO" id="GO:0009423">
    <property type="term" value="P:chorismate biosynthetic process"/>
    <property type="evidence" value="ECO:0007669"/>
    <property type="project" value="UniProtKB-UniPathway"/>
</dbReference>
<dbReference type="VEuPathDB" id="FungiDB:Z519_09717"/>
<evidence type="ECO:0000313" key="3">
    <source>
        <dbReference type="EMBL" id="KIW89561.1"/>
    </source>
</evidence>
<accession>A0A0D2EHP0</accession>
<reference evidence="3" key="1">
    <citation type="submission" date="2015-01" db="EMBL/GenBank/DDBJ databases">
        <title>The Genome Sequence of Cladophialophora bantiana CBS 173.52.</title>
        <authorList>
            <consortium name="The Broad Institute Genomics Platform"/>
            <person name="Cuomo C."/>
            <person name="de Hoog S."/>
            <person name="Gorbushina A."/>
            <person name="Stielow B."/>
            <person name="Teixiera M."/>
            <person name="Abouelleil A."/>
            <person name="Chapman S.B."/>
            <person name="Priest M."/>
            <person name="Young S.K."/>
            <person name="Wortman J."/>
            <person name="Nusbaum C."/>
            <person name="Birren B."/>
        </authorList>
    </citation>
    <scope>NUCLEOTIDE SEQUENCE [LARGE SCALE GENOMIC DNA]</scope>
    <source>
        <strain evidence="3">CBS 173.52</strain>
    </source>
</reference>
<protein>
    <recommendedName>
        <fullName evidence="5">Shikimate dehydrogenase substrate binding N-terminal domain-containing protein</fullName>
    </recommendedName>
</protein>
<sequence length="311" mass="34267">MQNASTQRNRLFIAGAPGGGSIAPPAHDFIAQCLNRDWKMTYLGASTLQEVMDAFHAPDFAGGVVTMPYKKTIIPCLDHVDNLVVEIGACNHVSVTDDGTLRGTNTDWIGVKKALLQEDPPTHPAQGLKGMVVGAGGASRAAVYALTELGCKDVYVINRDAGEVQELFEDVQNYESPNPPHIIHVQTAQQAQTLSCPNWIVSTVPDFEPRTSAEIQARSVYTEFLAKKDRPHQARMLDMCYHPLLTRNLQLAKQHGWFAIDGIQVVGHQLKEQWRPWTGEEINKQQEEVAWQILRESACSDSSVTTARAGI</sequence>
<dbReference type="InterPro" id="IPR013708">
    <property type="entry name" value="Shikimate_DH-bd_N"/>
</dbReference>
<dbReference type="Proteomes" id="UP000053789">
    <property type="component" value="Unassembled WGS sequence"/>
</dbReference>
<gene>
    <name evidence="3" type="ORF">Z519_09717</name>
</gene>
<dbReference type="Gene3D" id="3.40.50.10860">
    <property type="entry name" value="Leucine Dehydrogenase, chain A, domain 1"/>
    <property type="match status" value="1"/>
</dbReference>
<dbReference type="InterPro" id="IPR046346">
    <property type="entry name" value="Aminoacid_DH-like_N_sf"/>
</dbReference>